<protein>
    <submittedName>
        <fullName evidence="1">Uncharacterized protein</fullName>
    </submittedName>
</protein>
<evidence type="ECO:0000313" key="1">
    <source>
        <dbReference type="EMBL" id="ANH50647.1"/>
    </source>
</evidence>
<dbReference type="RefSeq" id="YP_009282244.1">
    <property type="nucleotide sequence ID" value="NC_031034.1"/>
</dbReference>
<name>A0A173GBH0_9CAUD</name>
<organism evidence="1 2">
    <name type="scientific">Bacillus phage SalinJah</name>
    <dbReference type="NCBI Taxonomy" id="1837830"/>
    <lineage>
        <taxon>Viruses</taxon>
        <taxon>Duplodnaviria</taxon>
        <taxon>Heunggongvirae</taxon>
        <taxon>Uroviricota</taxon>
        <taxon>Caudoviricetes</taxon>
        <taxon>Herelleviridae</taxon>
        <taxon>Bastillevirinae</taxon>
        <taxon>Wphvirus</taxon>
        <taxon>Wphvirus BPS13</taxon>
    </lineage>
</organism>
<dbReference type="KEGG" id="vg:29059899"/>
<reference evidence="2" key="1">
    <citation type="submission" date="2016-04" db="EMBL/GenBank/DDBJ databases">
        <authorList>
            <person name="Adebesin M.O."/>
            <person name="Ahama K."/>
            <person name="Alekasir E.M."/>
            <person name="Ali S."/>
            <person name="Aligholizadeh E."/>
            <person name="Allison J.M."/>
            <person name="Alzaher A."/>
            <person name="Andaya C.D."/>
            <person name="Asfaw S."/>
            <person name="Bansal N."/>
            <person name="Beauchard M.A."/>
            <person name="Betancourt K.A."/>
            <person name="Bhatia B."/>
            <person name="Boretti N.A."/>
            <person name="Brondi J.N."/>
            <person name="Byrd C.E."/>
            <person name="Cao A."/>
            <person name="Cardosa E.A."/>
            <person name="Carter A."/>
            <person name="Chen S."/>
            <person name="Chen Y."/>
            <person name="Clara V.K."/>
            <person name="Cobuzzi M."/>
            <person name="Conn O.L."/>
            <person name="Crosby I.A."/>
            <person name="Daly S.B."/>
            <person name="Depaz I.X."/>
            <person name="Dhaurali S."/>
            <person name="Dowdy K.M."/>
            <person name="Edokobi N.B."/>
            <person name="Ekanayake A.B."/>
            <person name="Ekekwe S.O."/>
            <person name="Emond M.A."/>
            <person name="Endres L."/>
            <person name="Eng S."/>
            <person name="Felkoski S.A."/>
            <person name="Gant C.D."/>
            <person name="Gaskin B."/>
            <person name="Gondal S."/>
            <person name="Gutmann J."/>
            <person name="Ha T.-A."/>
            <person name="Habteyes H."/>
            <person name="Hariri O."/>
            <person name="Healey R.M."/>
            <person name="Heins J.L."/>
            <person name="Henderson A.L."/>
            <person name="Hernandez F.M."/>
            <person name="Hoang P.T."/>
            <person name="Hope K.T."/>
            <person name="Husna A."/>
            <person name="Hussain A."/>
            <person name="Imani O."/>
            <person name="Jackson N.L."/>
            <person name="Jacob V.M."/>
            <person name="Kang C."/>
            <person name="Kantov R.M."/>
            <person name="Kavuru S."/>
            <person name="Kerr M.S."/>
            <person name="Khan O.A."/>
            <person name="Khan T.M."/>
            <person name="King T."/>
            <person name="Kulkarni R."/>
            <person name="Li A."/>
            <person name="Maczka C."/>
            <person name="Maisonet E."/>
            <person name="Majethia P.M."/>
            <person name="Malik D.A."/>
            <person name="Mariam A."/>
            <person name="Marquess E.B."/>
            <person name="Mattison J."/>
            <person name="Mcdonald N."/>
            <person name="Mehr S."/>
            <person name="Mengers S.R."/>
            <person name="Michaels D.P."/>
            <person name="Mondal S."/>
            <person name="Monney D.B."/>
            <person name="Nakhleh S.I."/>
            <person name="Ndubuizu N.C."/>
            <person name="Nguyen A.H."/>
            <person name="Nguyen K.M."/>
            <person name="Nguyen M.T."/>
            <person name="Nicholas M.L."/>
            <person name="Nimalan J.P."/>
            <person name="O'Connell R.A."/>
            <person name="Odoi E."/>
            <person name="Ojo L."/>
            <person name="Okoye A.E."/>
            <person name="Olateru-Olagbegi O."/>
            <person name="Osei K.V."/>
            <person name="Osei-Tutu A."/>
            <person name="Palilla A.M."/>
            <person name="Pancholi S."/>
            <person name="Park J.H."/>
            <person name="Patel K."/>
            <person name="Patel P."/>
            <person name="Pennington E."/>
            <person name="Peterson R.E."/>
            <person name="Pon J."/>
            <person name="Pourkarim H."/>
            <person name="Reed M.L."/>
            <person name="Rottman V."/>
            <person name="Salazar J."/>
            <person name="Samet S."/>
            <person name="Sendze O."/>
            <person name="Stelmack M.A."/>
            <person name="Stinnett R."/>
            <person name="Tchouaga A.L."/>
            <person name="Thompson E.M."/>
            <person name="Tran N.G."/>
            <person name="Truong T."/>
            <person name="Udo J.A."/>
            <person name="Verona L.T."/>
            <person name="Vu T.-Q."/>
            <person name="Wade J."/>
            <person name="Wang N.Q."/>
            <person name="Waters Z.M."/>
            <person name="Wellman R.J."/>
            <person name="Woldegabreal S."/>
            <person name="Yee A.C."/>
            <person name="Yirefu M."/>
            <person name="Zahangir S."/>
            <person name="Zhai Y."/>
            <person name="Devine C.L."/>
            <person name="Liao K."/>
            <person name="Prasad P.K."/>
            <person name="Ruthenberg K.J."/>
            <person name="Shonk J.A."/>
            <person name="Way M."/>
            <person name="Yousufi H.K."/>
            <person name="Cao L."/>
            <person name="Fox J."/>
            <person name="Hobbs E."/>
            <person name="Kilic S."/>
            <person name="Nunn R."/>
            <person name="Patel R."/>
            <person name="Rubenstein M."/>
            <person name="Cresawn S.G."/>
            <person name="Russell D.A."/>
            <person name="Pope W.H."/>
            <person name="Jacobs-Sera D."/>
            <person name="Hendrix R.W."/>
            <person name="Hatfull G.F."/>
            <person name="Erill I."/>
            <person name="Caruso S.M."/>
        </authorList>
    </citation>
    <scope>NUCLEOTIDE SEQUENCE [LARGE SCALE GENOMIC DNA]</scope>
</reference>
<proteinExistence type="predicted"/>
<dbReference type="Proteomes" id="UP000203219">
    <property type="component" value="Segment"/>
</dbReference>
<sequence length="67" mass="8055">MIRVLLCDIREGYKEKKTFNDEGDLELYLKRNPFVIVKDKVQLRVVHATTKHTYYTADEEPFQESYE</sequence>
<gene>
    <name evidence="1" type="ORF">SALINJAH_290</name>
</gene>
<dbReference type="EMBL" id="KX011169">
    <property type="protein sequence ID" value="ANH50647.1"/>
    <property type="molecule type" value="Genomic_DNA"/>
</dbReference>
<accession>A0A173GBH0</accession>
<dbReference type="GeneID" id="29059899"/>
<evidence type="ECO:0000313" key="2">
    <source>
        <dbReference type="Proteomes" id="UP000203219"/>
    </source>
</evidence>